<dbReference type="Proteomes" id="UP000567179">
    <property type="component" value="Unassembled WGS sequence"/>
</dbReference>
<evidence type="ECO:0000313" key="3">
    <source>
        <dbReference type="Proteomes" id="UP000567179"/>
    </source>
</evidence>
<feature type="region of interest" description="Disordered" evidence="1">
    <location>
        <begin position="87"/>
        <end position="138"/>
    </location>
</feature>
<organism evidence="2 3">
    <name type="scientific">Psilocybe cf. subviscida</name>
    <dbReference type="NCBI Taxonomy" id="2480587"/>
    <lineage>
        <taxon>Eukaryota</taxon>
        <taxon>Fungi</taxon>
        <taxon>Dikarya</taxon>
        <taxon>Basidiomycota</taxon>
        <taxon>Agaricomycotina</taxon>
        <taxon>Agaricomycetes</taxon>
        <taxon>Agaricomycetidae</taxon>
        <taxon>Agaricales</taxon>
        <taxon>Agaricineae</taxon>
        <taxon>Strophariaceae</taxon>
        <taxon>Psilocybe</taxon>
    </lineage>
</organism>
<feature type="region of interest" description="Disordered" evidence="1">
    <location>
        <begin position="56"/>
        <end position="75"/>
    </location>
</feature>
<gene>
    <name evidence="2" type="ORF">D9619_011318</name>
</gene>
<evidence type="ECO:0000256" key="1">
    <source>
        <dbReference type="SAM" id="MobiDB-lite"/>
    </source>
</evidence>
<keyword evidence="3" id="KW-1185">Reference proteome</keyword>
<feature type="region of interest" description="Disordered" evidence="1">
    <location>
        <begin position="1"/>
        <end position="42"/>
    </location>
</feature>
<accession>A0A8H5BKS6</accession>
<dbReference type="EMBL" id="JAACJJ010000016">
    <property type="protein sequence ID" value="KAF5324338.1"/>
    <property type="molecule type" value="Genomic_DNA"/>
</dbReference>
<comment type="caution">
    <text evidence="2">The sequence shown here is derived from an EMBL/GenBank/DDBJ whole genome shotgun (WGS) entry which is preliminary data.</text>
</comment>
<protein>
    <submittedName>
        <fullName evidence="2">Uncharacterized protein</fullName>
    </submittedName>
</protein>
<dbReference type="AlphaFoldDB" id="A0A8H5BKS6"/>
<name>A0A8H5BKS6_9AGAR</name>
<dbReference type="OrthoDB" id="1045822at2759"/>
<evidence type="ECO:0000313" key="2">
    <source>
        <dbReference type="EMBL" id="KAF5324338.1"/>
    </source>
</evidence>
<reference evidence="2 3" key="1">
    <citation type="journal article" date="2020" name="ISME J.">
        <title>Uncovering the hidden diversity of litter-decomposition mechanisms in mushroom-forming fungi.</title>
        <authorList>
            <person name="Floudas D."/>
            <person name="Bentzer J."/>
            <person name="Ahren D."/>
            <person name="Johansson T."/>
            <person name="Persson P."/>
            <person name="Tunlid A."/>
        </authorList>
    </citation>
    <scope>NUCLEOTIDE SEQUENCE [LARGE SCALE GENOMIC DNA]</scope>
    <source>
        <strain evidence="2 3">CBS 101986</strain>
    </source>
</reference>
<sequence>MHVKDTCPNMKGPGAKASVTPRALSSDTPARKPPLANGTQAQERRIFSQQRIANPDSLHFDSHTPRIHPAGHLNRPWQSISPLTLVTTQPSPHPAPSASILFNDTKPPFVRRNTPARGMLHDPEKRNADKKNPKNVALNTDGTREWSSDLCMFCDHNLGTCLAALVCPCIVYAQNKARLEHLNLTETPLNAWHPQIIGDGDSHSDTDRVPQRVNRLSRWATQDCAIHACLTAFCLSGWVMQVSSII</sequence>
<proteinExistence type="predicted"/>
<feature type="compositionally biased region" description="Basic and acidic residues" evidence="1">
    <location>
        <begin position="119"/>
        <end position="132"/>
    </location>
</feature>